<dbReference type="GO" id="GO:0017136">
    <property type="term" value="F:histone deacetylase activity, NAD-dependent"/>
    <property type="evidence" value="ECO:0007669"/>
    <property type="project" value="TreeGrafter"/>
</dbReference>
<evidence type="ECO:0000313" key="10">
    <source>
        <dbReference type="EMBL" id="GFO04060.1"/>
    </source>
</evidence>
<evidence type="ECO:0000256" key="2">
    <source>
        <dbReference type="ARBA" id="ARBA00022679"/>
    </source>
</evidence>
<dbReference type="PANTHER" id="PTHR11085:SF6">
    <property type="entry name" value="NAD-DEPENDENT PROTEIN DEACETYLASE SIRTUIN-2"/>
    <property type="match status" value="1"/>
</dbReference>
<dbReference type="InterPro" id="IPR050134">
    <property type="entry name" value="NAD-dep_sirtuin_deacylases"/>
</dbReference>
<dbReference type="Proteomes" id="UP000735302">
    <property type="component" value="Unassembled WGS sequence"/>
</dbReference>
<evidence type="ECO:0000259" key="9">
    <source>
        <dbReference type="PROSITE" id="PS50305"/>
    </source>
</evidence>
<evidence type="ECO:0000256" key="3">
    <source>
        <dbReference type="ARBA" id="ARBA00022723"/>
    </source>
</evidence>
<dbReference type="InterPro" id="IPR026591">
    <property type="entry name" value="Sirtuin_cat_small_dom_sf"/>
</dbReference>
<comment type="catalytic activity">
    <reaction evidence="6">
        <text>N(6)-hexadecanoyl-L-lysyl-[protein] + NAD(+) + H2O = 2''-O-hexadecanoyl-ADP-D-ribose + nicotinamide + L-lysyl-[protein]</text>
        <dbReference type="Rhea" id="RHEA:70563"/>
        <dbReference type="Rhea" id="RHEA-COMP:9752"/>
        <dbReference type="Rhea" id="RHEA-COMP:14175"/>
        <dbReference type="ChEBI" id="CHEBI:15377"/>
        <dbReference type="ChEBI" id="CHEBI:17154"/>
        <dbReference type="ChEBI" id="CHEBI:29969"/>
        <dbReference type="ChEBI" id="CHEBI:57540"/>
        <dbReference type="ChEBI" id="CHEBI:138936"/>
        <dbReference type="ChEBI" id="CHEBI:189673"/>
    </reaction>
    <physiologicalReaction direction="left-to-right" evidence="6">
        <dbReference type="Rhea" id="RHEA:70564"/>
    </physiologicalReaction>
</comment>
<name>A0AAV4A7C6_9GAST</name>
<sequence length="191" mass="20751">MSAHISQIEGPQFLPIAGLLLRINLNTEFEIMSDEPGEKSTKIEKVEEKATEDVGAAEGGGTDTTKPPVFRGCTLNKKILFPVSMETLSDFLARHMGIKENPPCVLEELTLNGIAKYLASDKVKNVITMAGAGISTSAGIPDFRSPGTGLYDNLAAFDLPSPQAIFEIEFFRANPKPFFVLAKELYPGLFK</sequence>
<evidence type="ECO:0000256" key="4">
    <source>
        <dbReference type="ARBA" id="ARBA00022833"/>
    </source>
</evidence>
<accession>A0AAV4A7C6</accession>
<dbReference type="Gene3D" id="3.40.50.1220">
    <property type="entry name" value="TPP-binding domain"/>
    <property type="match status" value="1"/>
</dbReference>
<dbReference type="InterPro" id="IPR026590">
    <property type="entry name" value="Ssirtuin_cat_dom"/>
</dbReference>
<dbReference type="GO" id="GO:0046872">
    <property type="term" value="F:metal ion binding"/>
    <property type="evidence" value="ECO:0007669"/>
    <property type="project" value="UniProtKB-KW"/>
</dbReference>
<evidence type="ECO:0000256" key="1">
    <source>
        <dbReference type="ARBA" id="ARBA00001947"/>
    </source>
</evidence>
<dbReference type="InterPro" id="IPR003000">
    <property type="entry name" value="Sirtuin"/>
</dbReference>
<feature type="non-terminal residue" evidence="10">
    <location>
        <position position="191"/>
    </location>
</feature>
<gene>
    <name evidence="10" type="ORF">PoB_003056500</name>
</gene>
<dbReference type="AlphaFoldDB" id="A0AAV4A7C6"/>
<comment type="cofactor">
    <cofactor evidence="1">
        <name>Zn(2+)</name>
        <dbReference type="ChEBI" id="CHEBI:29105"/>
    </cofactor>
</comment>
<keyword evidence="3" id="KW-0479">Metal-binding</keyword>
<dbReference type="InterPro" id="IPR029035">
    <property type="entry name" value="DHS-like_NAD/FAD-binding_dom"/>
</dbReference>
<dbReference type="SUPFAM" id="SSF52467">
    <property type="entry name" value="DHS-like NAD/FAD-binding domain"/>
    <property type="match status" value="1"/>
</dbReference>
<evidence type="ECO:0000256" key="5">
    <source>
        <dbReference type="ARBA" id="ARBA00023027"/>
    </source>
</evidence>
<protein>
    <submittedName>
        <fullName evidence="10">NAD-dependent protein deacetylase sirtuin-2</fullName>
    </submittedName>
</protein>
<evidence type="ECO:0000256" key="7">
    <source>
        <dbReference type="ARBA" id="ARBA00048905"/>
    </source>
</evidence>
<evidence type="ECO:0000313" key="11">
    <source>
        <dbReference type="Proteomes" id="UP000735302"/>
    </source>
</evidence>
<dbReference type="EMBL" id="BLXT01003735">
    <property type="protein sequence ID" value="GFO04060.1"/>
    <property type="molecule type" value="Genomic_DNA"/>
</dbReference>
<dbReference type="Pfam" id="PF02146">
    <property type="entry name" value="SIR2"/>
    <property type="match status" value="1"/>
</dbReference>
<comment type="catalytic activity">
    <reaction evidence="7">
        <text>N(6)-tetradecanoyl-L-lysyl-[protein] + NAD(+) + H2O = 2''-O-tetradecanoyl-ADP-D-ribose + nicotinamide + L-lysyl-[protein]</text>
        <dbReference type="Rhea" id="RHEA:70567"/>
        <dbReference type="Rhea" id="RHEA-COMP:9752"/>
        <dbReference type="Rhea" id="RHEA-COMP:15437"/>
        <dbReference type="ChEBI" id="CHEBI:15377"/>
        <dbReference type="ChEBI" id="CHEBI:17154"/>
        <dbReference type="ChEBI" id="CHEBI:29969"/>
        <dbReference type="ChEBI" id="CHEBI:57540"/>
        <dbReference type="ChEBI" id="CHEBI:141129"/>
        <dbReference type="ChEBI" id="CHEBI:189674"/>
    </reaction>
    <physiologicalReaction direction="left-to-right" evidence="7">
        <dbReference type="Rhea" id="RHEA:70568"/>
    </physiologicalReaction>
</comment>
<feature type="domain" description="Deacetylase sirtuin-type" evidence="9">
    <location>
        <begin position="104"/>
        <end position="191"/>
    </location>
</feature>
<dbReference type="GO" id="GO:0005634">
    <property type="term" value="C:nucleus"/>
    <property type="evidence" value="ECO:0007669"/>
    <property type="project" value="TreeGrafter"/>
</dbReference>
<keyword evidence="11" id="KW-1185">Reference proteome</keyword>
<dbReference type="Gene3D" id="3.30.1600.10">
    <property type="entry name" value="SIR2/SIRT2 'Small Domain"/>
    <property type="match status" value="1"/>
</dbReference>
<keyword evidence="4" id="KW-0862">Zinc</keyword>
<evidence type="ECO:0000256" key="8">
    <source>
        <dbReference type="PROSITE-ProRule" id="PRU00236"/>
    </source>
</evidence>
<dbReference type="PANTHER" id="PTHR11085">
    <property type="entry name" value="NAD-DEPENDENT PROTEIN DEACYLASE SIRTUIN-5, MITOCHONDRIAL-RELATED"/>
    <property type="match status" value="1"/>
</dbReference>
<dbReference type="PROSITE" id="PS50305">
    <property type="entry name" value="SIRTUIN"/>
    <property type="match status" value="1"/>
</dbReference>
<proteinExistence type="predicted"/>
<organism evidence="10 11">
    <name type="scientific">Plakobranchus ocellatus</name>
    <dbReference type="NCBI Taxonomy" id="259542"/>
    <lineage>
        <taxon>Eukaryota</taxon>
        <taxon>Metazoa</taxon>
        <taxon>Spiralia</taxon>
        <taxon>Lophotrochozoa</taxon>
        <taxon>Mollusca</taxon>
        <taxon>Gastropoda</taxon>
        <taxon>Heterobranchia</taxon>
        <taxon>Euthyneura</taxon>
        <taxon>Panpulmonata</taxon>
        <taxon>Sacoglossa</taxon>
        <taxon>Placobranchoidea</taxon>
        <taxon>Plakobranchidae</taxon>
        <taxon>Plakobranchus</taxon>
    </lineage>
</organism>
<comment type="caution">
    <text evidence="10">The sequence shown here is derived from an EMBL/GenBank/DDBJ whole genome shotgun (WGS) entry which is preliminary data.</text>
</comment>
<dbReference type="GO" id="GO:0070403">
    <property type="term" value="F:NAD+ binding"/>
    <property type="evidence" value="ECO:0007669"/>
    <property type="project" value="InterPro"/>
</dbReference>
<comment type="caution">
    <text evidence="8">Lacks conserved residue(s) required for the propagation of feature annotation.</text>
</comment>
<reference evidence="10 11" key="1">
    <citation type="journal article" date="2021" name="Elife">
        <title>Chloroplast acquisition without the gene transfer in kleptoplastic sea slugs, Plakobranchus ocellatus.</title>
        <authorList>
            <person name="Maeda T."/>
            <person name="Takahashi S."/>
            <person name="Yoshida T."/>
            <person name="Shimamura S."/>
            <person name="Takaki Y."/>
            <person name="Nagai Y."/>
            <person name="Toyoda A."/>
            <person name="Suzuki Y."/>
            <person name="Arimoto A."/>
            <person name="Ishii H."/>
            <person name="Satoh N."/>
            <person name="Nishiyama T."/>
            <person name="Hasebe M."/>
            <person name="Maruyama T."/>
            <person name="Minagawa J."/>
            <person name="Obokata J."/>
            <person name="Shigenobu S."/>
        </authorList>
    </citation>
    <scope>NUCLEOTIDE SEQUENCE [LARGE SCALE GENOMIC DNA]</scope>
</reference>
<keyword evidence="5" id="KW-0520">NAD</keyword>
<keyword evidence="2" id="KW-0808">Transferase</keyword>
<evidence type="ECO:0000256" key="6">
    <source>
        <dbReference type="ARBA" id="ARBA00048378"/>
    </source>
</evidence>